<dbReference type="Gene3D" id="3.40.50.150">
    <property type="entry name" value="Vaccinia Virus protein VP39"/>
    <property type="match status" value="1"/>
</dbReference>
<dbReference type="InterPro" id="IPR006764">
    <property type="entry name" value="SAM_dep_MeTrfase_SAV2177_type"/>
</dbReference>
<organism evidence="2 3">
    <name type="scientific">Micromonospora mirobrigensis</name>
    <dbReference type="NCBI Taxonomy" id="262898"/>
    <lineage>
        <taxon>Bacteria</taxon>
        <taxon>Bacillati</taxon>
        <taxon>Actinomycetota</taxon>
        <taxon>Actinomycetes</taxon>
        <taxon>Micromonosporales</taxon>
        <taxon>Micromonosporaceae</taxon>
        <taxon>Micromonospora</taxon>
    </lineage>
</organism>
<dbReference type="PIRSF" id="PIRSF017393">
    <property type="entry name" value="MTase_SAV2177"/>
    <property type="match status" value="1"/>
</dbReference>
<dbReference type="OrthoDB" id="4073278at2"/>
<dbReference type="GO" id="GO:0008168">
    <property type="term" value="F:methyltransferase activity"/>
    <property type="evidence" value="ECO:0007669"/>
    <property type="project" value="UniProtKB-KW"/>
</dbReference>
<name>A0A1C4Z731_9ACTN</name>
<dbReference type="Pfam" id="PF04672">
    <property type="entry name" value="Methyltransf_19"/>
    <property type="match status" value="1"/>
</dbReference>
<dbReference type="AlphaFoldDB" id="A0A1C4Z731"/>
<feature type="region of interest" description="Disordered" evidence="1">
    <location>
        <begin position="1"/>
        <end position="20"/>
    </location>
</feature>
<dbReference type="RefSeq" id="WP_091609800.1">
    <property type="nucleotide sequence ID" value="NZ_FMCX01000005.1"/>
</dbReference>
<accession>A0A1C4Z731</accession>
<proteinExistence type="predicted"/>
<reference evidence="3" key="1">
    <citation type="submission" date="2016-06" db="EMBL/GenBank/DDBJ databases">
        <authorList>
            <person name="Varghese N."/>
            <person name="Submissions Spin"/>
        </authorList>
    </citation>
    <scope>NUCLEOTIDE SEQUENCE [LARGE SCALE GENOMIC DNA]</scope>
    <source>
        <strain evidence="3">DSM 44830</strain>
    </source>
</reference>
<dbReference type="SUPFAM" id="SSF53335">
    <property type="entry name" value="S-adenosyl-L-methionine-dependent methyltransferases"/>
    <property type="match status" value="1"/>
</dbReference>
<evidence type="ECO:0000313" key="2">
    <source>
        <dbReference type="EMBL" id="SCF28441.1"/>
    </source>
</evidence>
<dbReference type="InterPro" id="IPR029063">
    <property type="entry name" value="SAM-dependent_MTases_sf"/>
</dbReference>
<keyword evidence="2" id="KW-0808">Transferase</keyword>
<dbReference type="STRING" id="262898.GA0070564_105114"/>
<dbReference type="Proteomes" id="UP000199504">
    <property type="component" value="Unassembled WGS sequence"/>
</dbReference>
<evidence type="ECO:0000313" key="3">
    <source>
        <dbReference type="Proteomes" id="UP000199504"/>
    </source>
</evidence>
<sequence>MEGAVVTEDGQQLREAGTPAVDATVPHSARVYDFWLGGKDNFAADRAMGAAMTEAIPTLPAMAKENRRFVHRVARHLVAEQGIRQFLDVGAGIPTRPNLHEVAQSIAPETRVVYVDNDPVVLAHSRALMVSTPQGRSAYVDADLREPRSILEHPVLTDTLDLTKPVALTLIAILMLIADEDDPAGTLRALTEALPSGSYLAITHPTQDFNPEAVGVAVAAARQAGMTLVARTRGEVERFFDGWEFVEPGLTPVMAWRPDGDPPADPRAAYYWAGLARKP</sequence>
<keyword evidence="2" id="KW-0489">Methyltransferase</keyword>
<gene>
    <name evidence="2" type="ORF">GA0070564_105114</name>
</gene>
<evidence type="ECO:0000256" key="1">
    <source>
        <dbReference type="SAM" id="MobiDB-lite"/>
    </source>
</evidence>
<protein>
    <submittedName>
        <fullName evidence="2">O-Methyltransferase involved in polyketide biosynthesis</fullName>
    </submittedName>
</protein>
<dbReference type="GO" id="GO:0032259">
    <property type="term" value="P:methylation"/>
    <property type="evidence" value="ECO:0007669"/>
    <property type="project" value="UniProtKB-KW"/>
</dbReference>
<dbReference type="EMBL" id="FMCX01000005">
    <property type="protein sequence ID" value="SCF28441.1"/>
    <property type="molecule type" value="Genomic_DNA"/>
</dbReference>
<keyword evidence="3" id="KW-1185">Reference proteome</keyword>